<dbReference type="GO" id="GO:0007005">
    <property type="term" value="P:mitochondrion organization"/>
    <property type="evidence" value="ECO:0007669"/>
    <property type="project" value="InterPro"/>
</dbReference>
<dbReference type="GO" id="GO:0005739">
    <property type="term" value="C:mitochondrion"/>
    <property type="evidence" value="ECO:0007669"/>
    <property type="project" value="UniProtKB-SubCell"/>
</dbReference>
<evidence type="ECO:0000256" key="4">
    <source>
        <dbReference type="ARBA" id="ARBA00023128"/>
    </source>
</evidence>
<dbReference type="InterPro" id="IPR029209">
    <property type="entry name" value="DML1/Misato_tubulin"/>
</dbReference>
<feature type="region of interest" description="Disordered" evidence="5">
    <location>
        <begin position="412"/>
        <end position="440"/>
    </location>
</feature>
<evidence type="ECO:0000256" key="2">
    <source>
        <dbReference type="ARBA" id="ARBA00004173"/>
    </source>
</evidence>
<feature type="domain" description="Misato Segment II tubulin-like" evidence="6">
    <location>
        <begin position="2"/>
        <end position="113"/>
    </location>
</feature>
<feature type="domain" description="DML1/Misato tubulin" evidence="7">
    <location>
        <begin position="119"/>
        <end position="302"/>
    </location>
</feature>
<reference evidence="8" key="2">
    <citation type="submission" date="2023-06" db="EMBL/GenBank/DDBJ databases">
        <authorList>
            <consortium name="Lawrence Berkeley National Laboratory"/>
            <person name="Haridas S."/>
            <person name="Hensen N."/>
            <person name="Bonometti L."/>
            <person name="Westerberg I."/>
            <person name="Brannstrom I.O."/>
            <person name="Guillou S."/>
            <person name="Cros-Aarteil S."/>
            <person name="Calhoun S."/>
            <person name="Kuo A."/>
            <person name="Mondo S."/>
            <person name="Pangilinan J."/>
            <person name="Riley R."/>
            <person name="Labutti K."/>
            <person name="Andreopoulos B."/>
            <person name="Lipzen A."/>
            <person name="Chen C."/>
            <person name="Yanf M."/>
            <person name="Daum C."/>
            <person name="Ng V."/>
            <person name="Clum A."/>
            <person name="Steindorff A."/>
            <person name="Ohm R."/>
            <person name="Martin F."/>
            <person name="Silar P."/>
            <person name="Natvig D."/>
            <person name="Lalanne C."/>
            <person name="Gautier V."/>
            <person name="Ament-Velasquez S.L."/>
            <person name="Kruys A."/>
            <person name="Hutchinson M.I."/>
            <person name="Powell A.J."/>
            <person name="Barry K."/>
            <person name="Miller A.N."/>
            <person name="Grigoriev I.V."/>
            <person name="Debuchy R."/>
            <person name="Gladieux P."/>
            <person name="Thoren M.H."/>
            <person name="Johannesson H."/>
        </authorList>
    </citation>
    <scope>NUCLEOTIDE SEQUENCE</scope>
    <source>
        <strain evidence="8">SMH4131-1</strain>
    </source>
</reference>
<feature type="compositionally biased region" description="Low complexity" evidence="5">
    <location>
        <begin position="350"/>
        <end position="362"/>
    </location>
</feature>
<dbReference type="Pfam" id="PF10644">
    <property type="entry name" value="Misat_Tub_SegII"/>
    <property type="match status" value="1"/>
</dbReference>
<evidence type="ECO:0000256" key="3">
    <source>
        <dbReference type="ARBA" id="ARBA00008507"/>
    </source>
</evidence>
<comment type="similarity">
    <text evidence="3">Belongs to the misato family.</text>
</comment>
<feature type="region of interest" description="Disordered" evidence="5">
    <location>
        <begin position="333"/>
        <end position="368"/>
    </location>
</feature>
<accession>A0AAE0IXL2</accession>
<dbReference type="EMBL" id="JAUEPO010000002">
    <property type="protein sequence ID" value="KAK3333173.1"/>
    <property type="molecule type" value="Genomic_DNA"/>
</dbReference>
<feature type="compositionally biased region" description="Basic and acidic residues" evidence="5">
    <location>
        <begin position="424"/>
        <end position="433"/>
    </location>
</feature>
<dbReference type="Proteomes" id="UP001286456">
    <property type="component" value="Unassembled WGS sequence"/>
</dbReference>
<evidence type="ECO:0000313" key="9">
    <source>
        <dbReference type="Proteomes" id="UP001286456"/>
    </source>
</evidence>
<comment type="subcellular location">
    <subcellularLocation>
        <location evidence="2">Mitochondrion</location>
    </subcellularLocation>
</comment>
<keyword evidence="9" id="KW-1185">Reference proteome</keyword>
<gene>
    <name evidence="8" type="ORF">B0T19DRAFT_355718</name>
</gene>
<protein>
    <submittedName>
        <fullName evidence="8">Tubulin nucleotide-binding domain-like protein</fullName>
    </submittedName>
</protein>
<dbReference type="InterPro" id="IPR049942">
    <property type="entry name" value="DML1/Misato"/>
</dbReference>
<name>A0AAE0IXL2_9PEZI</name>
<sequence>MHEIITLQLGQQSNYLATHFWNAQESYFTYTEDQESLVNHDIHWRPGIGADGTETYMPRTVIYDLKGGFGCMRKTNALYADPEDGPPQALWNGPTALHQQPPIAPSAYQQALDAGLEPAPLTTSTVRYWSDFNRVFFHPRSIVQLNEYELNSSLMPFERWASGEDLFNSLDKEHDVIDRDLRAFVEEADQMQGIQIMAGLDDAWGGFASVYAERLRDEYGKTPLWVWGLQDSFRGVTRDKRLIRLTNRARTMTELYKQASIIVPLTMPRSLPRSVSLDPSSEWHTSALFAAAIESVTLPMRLRDASNRVTMAQMEDMLNTTGKQSVAGLQMSFAQQPDEDSSSDSRHRPAAATAASGRAGNRFVDSEDSSEGLHLDLDFSTSEQLESSGRMNGFGHKKPRVFSQVVTLRGYENEDGEDVEMSGQDEREPRRNASEPVTTSYSSKLRFPLLDSFPQIFKGEDGEPLKEGVNITSSLFTDSSVSDKLKTLRATVARSIGLEDREGLSNDLAEMADEYHEGWSSGSDEGDDE</sequence>
<evidence type="ECO:0000313" key="8">
    <source>
        <dbReference type="EMBL" id="KAK3333173.1"/>
    </source>
</evidence>
<feature type="region of interest" description="Disordered" evidence="5">
    <location>
        <begin position="500"/>
        <end position="529"/>
    </location>
</feature>
<evidence type="ECO:0000256" key="5">
    <source>
        <dbReference type="SAM" id="MobiDB-lite"/>
    </source>
</evidence>
<evidence type="ECO:0000256" key="1">
    <source>
        <dbReference type="ARBA" id="ARBA00003757"/>
    </source>
</evidence>
<dbReference type="CDD" id="cd06060">
    <property type="entry name" value="misato"/>
    <property type="match status" value="1"/>
</dbReference>
<evidence type="ECO:0000259" key="7">
    <source>
        <dbReference type="Pfam" id="PF14881"/>
    </source>
</evidence>
<dbReference type="InterPro" id="IPR036525">
    <property type="entry name" value="Tubulin/FtsZ_GTPase_sf"/>
</dbReference>
<dbReference type="PANTHER" id="PTHR13391:SF0">
    <property type="entry name" value="PROTEIN MISATO HOMOLOG 1"/>
    <property type="match status" value="1"/>
</dbReference>
<comment type="function">
    <text evidence="1">Involved in the partitioning of the mitochondrial organelle and mitochondrial DNA (mtDNA) inheritance.</text>
</comment>
<dbReference type="Pfam" id="PF14881">
    <property type="entry name" value="Tubulin_3"/>
    <property type="match status" value="1"/>
</dbReference>
<evidence type="ECO:0000259" key="6">
    <source>
        <dbReference type="Pfam" id="PF10644"/>
    </source>
</evidence>
<dbReference type="AlphaFoldDB" id="A0AAE0IXL2"/>
<keyword evidence="4" id="KW-0496">Mitochondrion</keyword>
<proteinExistence type="inferred from homology"/>
<dbReference type="PANTHER" id="PTHR13391">
    <property type="entry name" value="MITOCHONDRIAL DISTRIBUTION REGULATOR MISATO"/>
    <property type="match status" value="1"/>
</dbReference>
<comment type="caution">
    <text evidence="8">The sequence shown here is derived from an EMBL/GenBank/DDBJ whole genome shotgun (WGS) entry which is preliminary data.</text>
</comment>
<dbReference type="SUPFAM" id="SSF52490">
    <property type="entry name" value="Tubulin nucleotide-binding domain-like"/>
    <property type="match status" value="1"/>
</dbReference>
<reference evidence="8" key="1">
    <citation type="journal article" date="2023" name="Mol. Phylogenet. Evol.">
        <title>Genome-scale phylogeny and comparative genomics of the fungal order Sordariales.</title>
        <authorList>
            <person name="Hensen N."/>
            <person name="Bonometti L."/>
            <person name="Westerberg I."/>
            <person name="Brannstrom I.O."/>
            <person name="Guillou S."/>
            <person name="Cros-Aarteil S."/>
            <person name="Calhoun S."/>
            <person name="Haridas S."/>
            <person name="Kuo A."/>
            <person name="Mondo S."/>
            <person name="Pangilinan J."/>
            <person name="Riley R."/>
            <person name="LaButti K."/>
            <person name="Andreopoulos B."/>
            <person name="Lipzen A."/>
            <person name="Chen C."/>
            <person name="Yan M."/>
            <person name="Daum C."/>
            <person name="Ng V."/>
            <person name="Clum A."/>
            <person name="Steindorff A."/>
            <person name="Ohm R.A."/>
            <person name="Martin F."/>
            <person name="Silar P."/>
            <person name="Natvig D.O."/>
            <person name="Lalanne C."/>
            <person name="Gautier V."/>
            <person name="Ament-Velasquez S.L."/>
            <person name="Kruys A."/>
            <person name="Hutchinson M.I."/>
            <person name="Powell A.J."/>
            <person name="Barry K."/>
            <person name="Miller A.N."/>
            <person name="Grigoriev I.V."/>
            <person name="Debuchy R."/>
            <person name="Gladieux P."/>
            <person name="Hiltunen Thoren M."/>
            <person name="Johannesson H."/>
        </authorList>
    </citation>
    <scope>NUCLEOTIDE SEQUENCE</scope>
    <source>
        <strain evidence="8">SMH4131-1</strain>
    </source>
</reference>
<dbReference type="Gene3D" id="3.40.50.1440">
    <property type="entry name" value="Tubulin/FtsZ, GTPase domain"/>
    <property type="match status" value="1"/>
</dbReference>
<dbReference type="InterPro" id="IPR019605">
    <property type="entry name" value="Misato_II_tubulin-like"/>
</dbReference>
<organism evidence="8 9">
    <name type="scientific">Cercophora scortea</name>
    <dbReference type="NCBI Taxonomy" id="314031"/>
    <lineage>
        <taxon>Eukaryota</taxon>
        <taxon>Fungi</taxon>
        <taxon>Dikarya</taxon>
        <taxon>Ascomycota</taxon>
        <taxon>Pezizomycotina</taxon>
        <taxon>Sordariomycetes</taxon>
        <taxon>Sordariomycetidae</taxon>
        <taxon>Sordariales</taxon>
        <taxon>Lasiosphaeriaceae</taxon>
        <taxon>Cercophora</taxon>
    </lineage>
</organism>